<evidence type="ECO:0000313" key="2">
    <source>
        <dbReference type="EMBL" id="KAF0934107.1"/>
    </source>
</evidence>
<comment type="caution">
    <text evidence="2">The sequence shown here is derived from an EMBL/GenBank/DDBJ whole genome shotgun (WGS) entry which is preliminary data.</text>
</comment>
<organism evidence="2 3">
    <name type="scientific">Oryza meyeriana var. granulata</name>
    <dbReference type="NCBI Taxonomy" id="110450"/>
    <lineage>
        <taxon>Eukaryota</taxon>
        <taxon>Viridiplantae</taxon>
        <taxon>Streptophyta</taxon>
        <taxon>Embryophyta</taxon>
        <taxon>Tracheophyta</taxon>
        <taxon>Spermatophyta</taxon>
        <taxon>Magnoliopsida</taxon>
        <taxon>Liliopsida</taxon>
        <taxon>Poales</taxon>
        <taxon>Poaceae</taxon>
        <taxon>BOP clade</taxon>
        <taxon>Oryzoideae</taxon>
        <taxon>Oryzeae</taxon>
        <taxon>Oryzinae</taxon>
        <taxon>Oryza</taxon>
        <taxon>Oryza meyeriana</taxon>
    </lineage>
</organism>
<evidence type="ECO:0000313" key="3">
    <source>
        <dbReference type="Proteomes" id="UP000479710"/>
    </source>
</evidence>
<feature type="region of interest" description="Disordered" evidence="1">
    <location>
        <begin position="18"/>
        <end position="48"/>
    </location>
</feature>
<evidence type="ECO:0000256" key="1">
    <source>
        <dbReference type="SAM" id="MobiDB-lite"/>
    </source>
</evidence>
<reference evidence="2 3" key="1">
    <citation type="submission" date="2019-11" db="EMBL/GenBank/DDBJ databases">
        <title>Whole genome sequence of Oryza granulata.</title>
        <authorList>
            <person name="Li W."/>
        </authorList>
    </citation>
    <scope>NUCLEOTIDE SEQUENCE [LARGE SCALE GENOMIC DNA]</scope>
    <source>
        <strain evidence="3">cv. Menghai</strain>
        <tissue evidence="2">Leaf</tissue>
    </source>
</reference>
<name>A0A6G1FB09_9ORYZ</name>
<dbReference type="EMBL" id="SPHZ02000001">
    <property type="protein sequence ID" value="KAF0934107.1"/>
    <property type="molecule type" value="Genomic_DNA"/>
</dbReference>
<sequence>MVMVVVAAGRPEAAVSQAEVRSTTSGSDVVDGYGGAWRKPRRSASDGRCAVSGCTMVRDGVRGARRGHGCGLPPSATTPCTPGSPILDDNSADPFSSLASLSATAVGRP</sequence>
<dbReference type="Proteomes" id="UP000479710">
    <property type="component" value="Unassembled WGS sequence"/>
</dbReference>
<keyword evidence="3" id="KW-1185">Reference proteome</keyword>
<accession>A0A6G1FB09</accession>
<proteinExistence type="predicted"/>
<gene>
    <name evidence="2" type="ORF">E2562_022779</name>
</gene>
<feature type="region of interest" description="Disordered" evidence="1">
    <location>
        <begin position="65"/>
        <end position="93"/>
    </location>
</feature>
<protein>
    <submittedName>
        <fullName evidence="2">Uncharacterized protein</fullName>
    </submittedName>
</protein>
<dbReference type="AlphaFoldDB" id="A0A6G1FB09"/>